<dbReference type="Proteomes" id="UP000076761">
    <property type="component" value="Unassembled WGS sequence"/>
</dbReference>
<evidence type="ECO:0000313" key="1">
    <source>
        <dbReference type="EMBL" id="KZT23201.1"/>
    </source>
</evidence>
<organism evidence="1 2">
    <name type="scientific">Neolentinus lepideus HHB14362 ss-1</name>
    <dbReference type="NCBI Taxonomy" id="1314782"/>
    <lineage>
        <taxon>Eukaryota</taxon>
        <taxon>Fungi</taxon>
        <taxon>Dikarya</taxon>
        <taxon>Basidiomycota</taxon>
        <taxon>Agaricomycotina</taxon>
        <taxon>Agaricomycetes</taxon>
        <taxon>Gloeophyllales</taxon>
        <taxon>Gloeophyllaceae</taxon>
        <taxon>Neolentinus</taxon>
    </lineage>
</organism>
<reference evidence="1 2" key="1">
    <citation type="journal article" date="2016" name="Mol. Biol. Evol.">
        <title>Comparative Genomics of Early-Diverging Mushroom-Forming Fungi Provides Insights into the Origins of Lignocellulose Decay Capabilities.</title>
        <authorList>
            <person name="Nagy L.G."/>
            <person name="Riley R."/>
            <person name="Tritt A."/>
            <person name="Adam C."/>
            <person name="Daum C."/>
            <person name="Floudas D."/>
            <person name="Sun H."/>
            <person name="Yadav J.S."/>
            <person name="Pangilinan J."/>
            <person name="Larsson K.H."/>
            <person name="Matsuura K."/>
            <person name="Barry K."/>
            <person name="Labutti K."/>
            <person name="Kuo R."/>
            <person name="Ohm R.A."/>
            <person name="Bhattacharya S.S."/>
            <person name="Shirouzu T."/>
            <person name="Yoshinaga Y."/>
            <person name="Martin F.M."/>
            <person name="Grigoriev I.V."/>
            <person name="Hibbett D.S."/>
        </authorList>
    </citation>
    <scope>NUCLEOTIDE SEQUENCE [LARGE SCALE GENOMIC DNA]</scope>
    <source>
        <strain evidence="1 2">HHB14362 ss-1</strain>
    </source>
</reference>
<proteinExistence type="predicted"/>
<keyword evidence="2" id="KW-1185">Reference proteome</keyword>
<gene>
    <name evidence="1" type="ORF">NEOLEDRAFT_562601</name>
</gene>
<sequence>MSKYAKAMICSSSYEFPRASRPHLFHQLAIPLAARLLSRRLRQSYKVRQGTGVNSTSAPRSRTRKGSVHYVLSDNCFLFPLIFNYPPSCTTTPRYLLKHTAYFETTAKEVLPSVAVCTRMDTGCINYSIIYIAALFRFALKLREPALIHPKPHDQPNREYASE</sequence>
<dbReference type="EMBL" id="KV425587">
    <property type="protein sequence ID" value="KZT23201.1"/>
    <property type="molecule type" value="Genomic_DNA"/>
</dbReference>
<dbReference type="AlphaFoldDB" id="A0A165R265"/>
<accession>A0A165R265</accession>
<dbReference type="InParanoid" id="A0A165R265"/>
<name>A0A165R265_9AGAM</name>
<protein>
    <submittedName>
        <fullName evidence="1">Uncharacterized protein</fullName>
    </submittedName>
</protein>
<evidence type="ECO:0000313" key="2">
    <source>
        <dbReference type="Proteomes" id="UP000076761"/>
    </source>
</evidence>